<keyword evidence="2" id="KW-1185">Reference proteome</keyword>
<organism evidence="1 2">
    <name type="scientific">Sandaracinobacter neustonicus</name>
    <dbReference type="NCBI Taxonomy" id="1715348"/>
    <lineage>
        <taxon>Bacteria</taxon>
        <taxon>Pseudomonadati</taxon>
        <taxon>Pseudomonadota</taxon>
        <taxon>Alphaproteobacteria</taxon>
        <taxon>Sphingomonadales</taxon>
        <taxon>Sphingosinicellaceae</taxon>
        <taxon>Sandaracinobacter</taxon>
    </lineage>
</organism>
<protein>
    <submittedName>
        <fullName evidence="1">Uncharacterized protein</fullName>
    </submittedName>
</protein>
<evidence type="ECO:0000313" key="2">
    <source>
        <dbReference type="Proteomes" id="UP000319897"/>
    </source>
</evidence>
<dbReference type="OrthoDB" id="7406594at2"/>
<comment type="caution">
    <text evidence="1">The sequence shown here is derived from an EMBL/GenBank/DDBJ whole genome shotgun (WGS) entry which is preliminary data.</text>
</comment>
<dbReference type="Proteomes" id="UP000319897">
    <property type="component" value="Unassembled WGS sequence"/>
</dbReference>
<gene>
    <name evidence="1" type="ORF">FJQ54_02115</name>
</gene>
<reference evidence="1 2" key="1">
    <citation type="submission" date="2019-06" db="EMBL/GenBank/DDBJ databases">
        <authorList>
            <person name="Lee I."/>
            <person name="Jang G.I."/>
            <person name="Hwang C.Y."/>
        </authorList>
    </citation>
    <scope>NUCLEOTIDE SEQUENCE [LARGE SCALE GENOMIC DNA]</scope>
    <source>
        <strain evidence="1 2">PAMC 28131</strain>
    </source>
</reference>
<name>A0A501XUA7_9SPHN</name>
<proteinExistence type="predicted"/>
<accession>A0A501XUA7</accession>
<sequence length="143" mass="15255">MTGRYGQQPWSADSEAVVRDVLKQALQPGARGLMVTGVRDGFFSEGEVAGASESQFFLRTEGGAPLTLVVRRTPGQRPQVLATTGELVDRAQPPQPRTLLWRGLACGMPQQLPATLAANPALTTDWAAARRMIGACGRTLPQA</sequence>
<evidence type="ECO:0000313" key="1">
    <source>
        <dbReference type="EMBL" id="TPE63677.1"/>
    </source>
</evidence>
<dbReference type="AlphaFoldDB" id="A0A501XUA7"/>
<dbReference type="EMBL" id="VFSU01000011">
    <property type="protein sequence ID" value="TPE63677.1"/>
    <property type="molecule type" value="Genomic_DNA"/>
</dbReference>